<dbReference type="Proteomes" id="UP000275394">
    <property type="component" value="Unassembled WGS sequence"/>
</dbReference>
<gene>
    <name evidence="1" type="ORF">EDC56_1936</name>
</gene>
<sequence>MIAPITLYIGGKSIDGNLLCLQLDVEINQLQSLISKLLKQQLCHRRELPHIKQLQRQLSLRRTLRFWLASQ</sequence>
<comment type="caution">
    <text evidence="1">The sequence shown here is derived from an EMBL/GenBank/DDBJ whole genome shotgun (WGS) entry which is preliminary data.</text>
</comment>
<keyword evidence="2" id="KW-1185">Reference proteome</keyword>
<dbReference type="AlphaFoldDB" id="A0A3N2DNV0"/>
<protein>
    <submittedName>
        <fullName evidence="1">Uncharacterized protein</fullName>
    </submittedName>
</protein>
<organism evidence="1 2">
    <name type="scientific">Sinobacterium caligoides</name>
    <dbReference type="NCBI Taxonomy" id="933926"/>
    <lineage>
        <taxon>Bacteria</taxon>
        <taxon>Pseudomonadati</taxon>
        <taxon>Pseudomonadota</taxon>
        <taxon>Gammaproteobacteria</taxon>
        <taxon>Cellvibrionales</taxon>
        <taxon>Spongiibacteraceae</taxon>
        <taxon>Sinobacterium</taxon>
    </lineage>
</organism>
<dbReference type="RefSeq" id="WP_123712279.1">
    <property type="nucleotide sequence ID" value="NZ_RKHR01000004.1"/>
</dbReference>
<accession>A0A3N2DNV0</accession>
<evidence type="ECO:0000313" key="2">
    <source>
        <dbReference type="Proteomes" id="UP000275394"/>
    </source>
</evidence>
<evidence type="ECO:0000313" key="1">
    <source>
        <dbReference type="EMBL" id="ROS01494.1"/>
    </source>
</evidence>
<reference evidence="1 2" key="1">
    <citation type="submission" date="2018-11" db="EMBL/GenBank/DDBJ databases">
        <title>Genomic Encyclopedia of Type Strains, Phase IV (KMG-IV): sequencing the most valuable type-strain genomes for metagenomic binning, comparative biology and taxonomic classification.</title>
        <authorList>
            <person name="Goeker M."/>
        </authorList>
    </citation>
    <scope>NUCLEOTIDE SEQUENCE [LARGE SCALE GENOMIC DNA]</scope>
    <source>
        <strain evidence="1 2">DSM 100316</strain>
    </source>
</reference>
<dbReference type="EMBL" id="RKHR01000004">
    <property type="protein sequence ID" value="ROS01494.1"/>
    <property type="molecule type" value="Genomic_DNA"/>
</dbReference>
<proteinExistence type="predicted"/>
<name>A0A3N2DNV0_9GAMM</name>